<feature type="compositionally biased region" description="Polar residues" evidence="1">
    <location>
        <begin position="244"/>
        <end position="254"/>
    </location>
</feature>
<dbReference type="AlphaFoldDB" id="A0A1E3PJ10"/>
<dbReference type="EMBL" id="KV454410">
    <property type="protein sequence ID" value="ODQ65436.1"/>
    <property type="molecule type" value="Genomic_DNA"/>
</dbReference>
<feature type="region of interest" description="Disordered" evidence="1">
    <location>
        <begin position="1"/>
        <end position="415"/>
    </location>
</feature>
<accession>A0A1E3PJ10</accession>
<feature type="compositionally biased region" description="Low complexity" evidence="1">
    <location>
        <begin position="58"/>
        <end position="74"/>
    </location>
</feature>
<gene>
    <name evidence="2" type="ORF">NADFUDRAFT_66510</name>
</gene>
<feature type="compositionally biased region" description="Basic and acidic residues" evidence="1">
    <location>
        <begin position="1"/>
        <end position="54"/>
    </location>
</feature>
<feature type="compositionally biased region" description="Basic and acidic residues" evidence="1">
    <location>
        <begin position="78"/>
        <end position="95"/>
    </location>
</feature>
<feature type="compositionally biased region" description="Low complexity" evidence="1">
    <location>
        <begin position="340"/>
        <end position="357"/>
    </location>
</feature>
<evidence type="ECO:0000256" key="1">
    <source>
        <dbReference type="SAM" id="MobiDB-lite"/>
    </source>
</evidence>
<sequence>MSDNRKIPNSPNRERSPPPGSHYERSQYRGRRPYSDRENREGRYGNYDHYEGARSARGHYNSSSSYDNGGSYHNSTKRVREPEYDSRDNRWESRSPRGSYNDSSSGNNYYQSRSGDGRYSQHSNPARLSHHESRTPGSRPRSKSPGQNNTARPGSGTERSEFANNDNKTDTRSGYGCTSSPRPPTHPRGYTDMNDEPVRLPTGPRSQSQSYGSRSGYGNDNSRTYASHGHGGASVGTGSPIPGQRSSSNLNDTPTADDRKNYRDDGNRNVPTGPRMDYRFDRGGGGSRGGRGPYGSTYVGSNSPYDSFSERSQSQYTYNDNYRTPSPREGYKSSGNYRYSTDQSSSRPIPSSITSNSVKNGHPFVGHNQSSTGKPTPARRPDVKHMEADERKVQTETSIERSSRPAAVAQSSSFRQLQKLSDELMNIQSRLEITENKTLTNMQNAKELERELLRDQLRVELTEQCLEKFQG</sequence>
<feature type="compositionally biased region" description="Basic and acidic residues" evidence="1">
    <location>
        <begin position="256"/>
        <end position="267"/>
    </location>
</feature>
<protein>
    <submittedName>
        <fullName evidence="2">Uncharacterized protein</fullName>
    </submittedName>
</protein>
<evidence type="ECO:0000313" key="3">
    <source>
        <dbReference type="Proteomes" id="UP000095009"/>
    </source>
</evidence>
<feature type="compositionally biased region" description="Gly residues" evidence="1">
    <location>
        <begin position="283"/>
        <end position="293"/>
    </location>
</feature>
<evidence type="ECO:0000313" key="2">
    <source>
        <dbReference type="EMBL" id="ODQ65436.1"/>
    </source>
</evidence>
<proteinExistence type="predicted"/>
<feature type="compositionally biased region" description="Low complexity" evidence="1">
    <location>
        <begin position="99"/>
        <end position="112"/>
    </location>
</feature>
<feature type="compositionally biased region" description="Low complexity" evidence="1">
    <location>
        <begin position="205"/>
        <end position="218"/>
    </location>
</feature>
<keyword evidence="3" id="KW-1185">Reference proteome</keyword>
<organism evidence="2 3">
    <name type="scientific">Nadsonia fulvescens var. elongata DSM 6958</name>
    <dbReference type="NCBI Taxonomy" id="857566"/>
    <lineage>
        <taxon>Eukaryota</taxon>
        <taxon>Fungi</taxon>
        <taxon>Dikarya</taxon>
        <taxon>Ascomycota</taxon>
        <taxon>Saccharomycotina</taxon>
        <taxon>Dipodascomycetes</taxon>
        <taxon>Dipodascales</taxon>
        <taxon>Dipodascales incertae sedis</taxon>
        <taxon>Nadsonia</taxon>
    </lineage>
</organism>
<name>A0A1E3PJ10_9ASCO</name>
<reference evidence="2 3" key="1">
    <citation type="journal article" date="2016" name="Proc. Natl. Acad. Sci. U.S.A.">
        <title>Comparative genomics of biotechnologically important yeasts.</title>
        <authorList>
            <person name="Riley R."/>
            <person name="Haridas S."/>
            <person name="Wolfe K.H."/>
            <person name="Lopes M.R."/>
            <person name="Hittinger C.T."/>
            <person name="Goeker M."/>
            <person name="Salamov A.A."/>
            <person name="Wisecaver J.H."/>
            <person name="Long T.M."/>
            <person name="Calvey C.H."/>
            <person name="Aerts A.L."/>
            <person name="Barry K.W."/>
            <person name="Choi C."/>
            <person name="Clum A."/>
            <person name="Coughlan A.Y."/>
            <person name="Deshpande S."/>
            <person name="Douglass A.P."/>
            <person name="Hanson S.J."/>
            <person name="Klenk H.-P."/>
            <person name="LaButti K.M."/>
            <person name="Lapidus A."/>
            <person name="Lindquist E.A."/>
            <person name="Lipzen A.M."/>
            <person name="Meier-Kolthoff J.P."/>
            <person name="Ohm R.A."/>
            <person name="Otillar R.P."/>
            <person name="Pangilinan J.L."/>
            <person name="Peng Y."/>
            <person name="Rokas A."/>
            <person name="Rosa C.A."/>
            <person name="Scheuner C."/>
            <person name="Sibirny A.A."/>
            <person name="Slot J.C."/>
            <person name="Stielow J.B."/>
            <person name="Sun H."/>
            <person name="Kurtzman C.P."/>
            <person name="Blackwell M."/>
            <person name="Grigoriev I.V."/>
            <person name="Jeffries T.W."/>
        </authorList>
    </citation>
    <scope>NUCLEOTIDE SEQUENCE [LARGE SCALE GENOMIC DNA]</scope>
    <source>
        <strain evidence="2 3">DSM 6958</strain>
    </source>
</reference>
<feature type="compositionally biased region" description="Polar residues" evidence="1">
    <location>
        <begin position="298"/>
        <end position="324"/>
    </location>
</feature>
<feature type="compositionally biased region" description="Basic and acidic residues" evidence="1">
    <location>
        <begin position="379"/>
        <end position="403"/>
    </location>
</feature>
<dbReference type="Proteomes" id="UP000095009">
    <property type="component" value="Unassembled WGS sequence"/>
</dbReference>